<dbReference type="InterPro" id="IPR012259">
    <property type="entry name" value="DHFR"/>
</dbReference>
<sequence>MIAERPQVISIIVACAGAGAIGRGGDLLFHISDDLKRFKRLTMGKPVIMGRKTFESFPNGALPGRRNVVITRQADYSAPSVETAQSLDDALSMCAGADEVFVIGGGEIYRQALPAADRIYLTEIDAEVPDADTFMPEIDMTKWSVTEASAYMTDPRKGVRYRFVDMVSR</sequence>
<name>A0ABV4CYB7_9BACT</name>
<comment type="caution">
    <text evidence="10">The sequence shown here is derived from an EMBL/GenBank/DDBJ whole genome shotgun (WGS) entry which is preliminary data.</text>
</comment>
<feature type="domain" description="DHFR" evidence="9">
    <location>
        <begin position="8"/>
        <end position="168"/>
    </location>
</feature>
<dbReference type="PANTHER" id="PTHR48069">
    <property type="entry name" value="DIHYDROFOLATE REDUCTASE"/>
    <property type="match status" value="1"/>
</dbReference>
<dbReference type="PANTHER" id="PTHR48069:SF3">
    <property type="entry name" value="DIHYDROFOLATE REDUCTASE"/>
    <property type="match status" value="1"/>
</dbReference>
<dbReference type="InterPro" id="IPR024072">
    <property type="entry name" value="DHFR-like_dom_sf"/>
</dbReference>
<dbReference type="PIRSF" id="PIRSF000194">
    <property type="entry name" value="DHFR"/>
    <property type="match status" value="1"/>
</dbReference>
<comment type="function">
    <text evidence="7 8">Key enzyme in folate metabolism. Catalyzes an essential reaction for de novo glycine and purine synthesis, and for DNA precursor synthesis.</text>
</comment>
<dbReference type="InterPro" id="IPR001796">
    <property type="entry name" value="DHFR_dom"/>
</dbReference>
<evidence type="ECO:0000256" key="7">
    <source>
        <dbReference type="ARBA" id="ARBA00025067"/>
    </source>
</evidence>
<dbReference type="PROSITE" id="PS51330">
    <property type="entry name" value="DHFR_2"/>
    <property type="match status" value="1"/>
</dbReference>
<evidence type="ECO:0000313" key="11">
    <source>
        <dbReference type="Proteomes" id="UP001565200"/>
    </source>
</evidence>
<evidence type="ECO:0000313" key="10">
    <source>
        <dbReference type="EMBL" id="MEY8246383.1"/>
    </source>
</evidence>
<comment type="pathway">
    <text evidence="1 8">Cofactor biosynthesis; tetrahydrofolate biosynthesis; 5,6,7,8-tetrahydrofolate from 7,8-dihydrofolate: step 1/1.</text>
</comment>
<dbReference type="Gene3D" id="3.40.430.10">
    <property type="entry name" value="Dihydrofolate Reductase, subunit A"/>
    <property type="match status" value="1"/>
</dbReference>
<organism evidence="10 11">
    <name type="scientific">Heminiphilus faecis</name>
    <dbReference type="NCBI Taxonomy" id="2601703"/>
    <lineage>
        <taxon>Bacteria</taxon>
        <taxon>Pseudomonadati</taxon>
        <taxon>Bacteroidota</taxon>
        <taxon>Bacteroidia</taxon>
        <taxon>Bacteroidales</taxon>
        <taxon>Muribaculaceae</taxon>
        <taxon>Heminiphilus</taxon>
    </lineage>
</organism>
<gene>
    <name evidence="10" type="ORF">AAK873_12265</name>
</gene>
<evidence type="ECO:0000256" key="1">
    <source>
        <dbReference type="ARBA" id="ARBA00004903"/>
    </source>
</evidence>
<evidence type="ECO:0000256" key="2">
    <source>
        <dbReference type="ARBA" id="ARBA00009539"/>
    </source>
</evidence>
<accession>A0ABV4CYB7</accession>
<comment type="catalytic activity">
    <reaction evidence="8">
        <text>(6S)-5,6,7,8-tetrahydrofolate + NADP(+) = 7,8-dihydrofolate + NADPH + H(+)</text>
        <dbReference type="Rhea" id="RHEA:15009"/>
        <dbReference type="ChEBI" id="CHEBI:15378"/>
        <dbReference type="ChEBI" id="CHEBI:57451"/>
        <dbReference type="ChEBI" id="CHEBI:57453"/>
        <dbReference type="ChEBI" id="CHEBI:57783"/>
        <dbReference type="ChEBI" id="CHEBI:58349"/>
        <dbReference type="EC" id="1.5.1.3"/>
    </reaction>
</comment>
<comment type="similarity">
    <text evidence="2 8">Belongs to the dihydrofolate reductase family.</text>
</comment>
<keyword evidence="6 8" id="KW-0560">Oxidoreductase</keyword>
<keyword evidence="11" id="KW-1185">Reference proteome</keyword>
<evidence type="ECO:0000256" key="6">
    <source>
        <dbReference type="ARBA" id="ARBA00023002"/>
    </source>
</evidence>
<evidence type="ECO:0000259" key="9">
    <source>
        <dbReference type="PROSITE" id="PS51330"/>
    </source>
</evidence>
<evidence type="ECO:0000256" key="4">
    <source>
        <dbReference type="ARBA" id="ARBA00022563"/>
    </source>
</evidence>
<evidence type="ECO:0000256" key="8">
    <source>
        <dbReference type="PIRNR" id="PIRNR000194"/>
    </source>
</evidence>
<dbReference type="CDD" id="cd00209">
    <property type="entry name" value="DHFR"/>
    <property type="match status" value="1"/>
</dbReference>
<dbReference type="EMBL" id="JBCLPP010000044">
    <property type="protein sequence ID" value="MEY8246383.1"/>
    <property type="molecule type" value="Genomic_DNA"/>
</dbReference>
<keyword evidence="5 8" id="KW-0521">NADP</keyword>
<dbReference type="PRINTS" id="PR00070">
    <property type="entry name" value="DHFR"/>
</dbReference>
<dbReference type="GO" id="GO:0004146">
    <property type="term" value="F:dihydrofolate reductase activity"/>
    <property type="evidence" value="ECO:0007669"/>
    <property type="project" value="UniProtKB-EC"/>
</dbReference>
<dbReference type="RefSeq" id="WP_121699773.1">
    <property type="nucleotide sequence ID" value="NZ_JBCLPP010000044.1"/>
</dbReference>
<dbReference type="Pfam" id="PF00186">
    <property type="entry name" value="DHFR_1"/>
    <property type="match status" value="1"/>
</dbReference>
<dbReference type="Proteomes" id="UP001565200">
    <property type="component" value="Unassembled WGS sequence"/>
</dbReference>
<reference evidence="10 11" key="1">
    <citation type="submission" date="2024-03" db="EMBL/GenBank/DDBJ databases">
        <title>Mouse gut bacterial collection (mGBC) of GemPharmatech.</title>
        <authorList>
            <person name="He Y."/>
            <person name="Dong L."/>
            <person name="Wu D."/>
            <person name="Gao X."/>
            <person name="Lin Z."/>
        </authorList>
    </citation>
    <scope>NUCLEOTIDE SEQUENCE [LARGE SCALE GENOMIC DNA]</scope>
    <source>
        <strain evidence="10 11">54-13</strain>
    </source>
</reference>
<dbReference type="SUPFAM" id="SSF53597">
    <property type="entry name" value="Dihydrofolate reductase-like"/>
    <property type="match status" value="1"/>
</dbReference>
<dbReference type="EC" id="1.5.1.3" evidence="3 8"/>
<protein>
    <recommendedName>
        <fullName evidence="3 8">Dihydrofolate reductase</fullName>
        <ecNumber evidence="3 8">1.5.1.3</ecNumber>
    </recommendedName>
</protein>
<proteinExistence type="inferred from homology"/>
<evidence type="ECO:0000256" key="5">
    <source>
        <dbReference type="ARBA" id="ARBA00022857"/>
    </source>
</evidence>
<keyword evidence="4 8" id="KW-0554">One-carbon metabolism</keyword>
<evidence type="ECO:0000256" key="3">
    <source>
        <dbReference type="ARBA" id="ARBA00012856"/>
    </source>
</evidence>